<evidence type="ECO:0000313" key="4">
    <source>
        <dbReference type="Proteomes" id="UP000799118"/>
    </source>
</evidence>
<evidence type="ECO:0000256" key="1">
    <source>
        <dbReference type="SAM" id="MobiDB-lite"/>
    </source>
</evidence>
<protein>
    <recommendedName>
        <fullName evidence="2">DUF6830 domain-containing protein</fullName>
    </recommendedName>
</protein>
<feature type="compositionally biased region" description="Polar residues" evidence="1">
    <location>
        <begin position="1"/>
        <end position="20"/>
    </location>
</feature>
<dbReference type="Proteomes" id="UP000799118">
    <property type="component" value="Unassembled WGS sequence"/>
</dbReference>
<dbReference type="Pfam" id="PF20722">
    <property type="entry name" value="DUF6830"/>
    <property type="match status" value="1"/>
</dbReference>
<accession>A0A6A4HX44</accession>
<organism evidence="3 4">
    <name type="scientific">Gymnopus androsaceus JB14</name>
    <dbReference type="NCBI Taxonomy" id="1447944"/>
    <lineage>
        <taxon>Eukaryota</taxon>
        <taxon>Fungi</taxon>
        <taxon>Dikarya</taxon>
        <taxon>Basidiomycota</taxon>
        <taxon>Agaricomycotina</taxon>
        <taxon>Agaricomycetes</taxon>
        <taxon>Agaricomycetidae</taxon>
        <taxon>Agaricales</taxon>
        <taxon>Marasmiineae</taxon>
        <taxon>Omphalotaceae</taxon>
        <taxon>Gymnopus</taxon>
    </lineage>
</organism>
<evidence type="ECO:0000259" key="2">
    <source>
        <dbReference type="Pfam" id="PF20722"/>
    </source>
</evidence>
<dbReference type="OrthoDB" id="3232986at2759"/>
<keyword evidence="4" id="KW-1185">Reference proteome</keyword>
<evidence type="ECO:0000313" key="3">
    <source>
        <dbReference type="EMBL" id="KAE9401768.1"/>
    </source>
</evidence>
<dbReference type="InterPro" id="IPR049233">
    <property type="entry name" value="DUF6830"/>
</dbReference>
<feature type="compositionally biased region" description="Basic and acidic residues" evidence="1">
    <location>
        <begin position="24"/>
        <end position="34"/>
    </location>
</feature>
<gene>
    <name evidence="3" type="ORF">BT96DRAFT_817382</name>
</gene>
<dbReference type="InterPro" id="IPR041078">
    <property type="entry name" value="Plavaka"/>
</dbReference>
<dbReference type="Pfam" id="PF18759">
    <property type="entry name" value="Plavaka"/>
    <property type="match status" value="2"/>
</dbReference>
<feature type="domain" description="DUF6830" evidence="2">
    <location>
        <begin position="672"/>
        <end position="822"/>
    </location>
</feature>
<feature type="region of interest" description="Disordered" evidence="1">
    <location>
        <begin position="1"/>
        <end position="34"/>
    </location>
</feature>
<reference evidence="3" key="1">
    <citation type="journal article" date="2019" name="Environ. Microbiol.">
        <title>Fungal ecological strategies reflected in gene transcription - a case study of two litter decomposers.</title>
        <authorList>
            <person name="Barbi F."/>
            <person name="Kohler A."/>
            <person name="Barry K."/>
            <person name="Baskaran P."/>
            <person name="Daum C."/>
            <person name="Fauchery L."/>
            <person name="Ihrmark K."/>
            <person name="Kuo A."/>
            <person name="LaButti K."/>
            <person name="Lipzen A."/>
            <person name="Morin E."/>
            <person name="Grigoriev I.V."/>
            <person name="Henrissat B."/>
            <person name="Lindahl B."/>
            <person name="Martin F."/>
        </authorList>
    </citation>
    <scope>NUCLEOTIDE SEQUENCE</scope>
    <source>
        <strain evidence="3">JB14</strain>
    </source>
</reference>
<proteinExistence type="predicted"/>
<sequence>MPSHTSNNPTPSTNQDSPQPFGSEHCEDHREDLHEDAGVEGYFEPGSLDTGLSEPADEGPYTVEYQGAARVVGYGKTALDLFNEDRFSDHRRLNLYYPWASKGEWEVAQYLLKSSLSLADIDEFLKLELVEKMNLSFKTAKELRSRADLLPAVPQWKYRVIPAQPGFPSKNPLVLYYRDAVECLQHILRNPLIQDSLKFTPLQIFNTAAKTMRVYESWLSGNRAWSMQSQIPAGAALLGTILSSDKTTISVITGNRVAHPLLISLANIDSEVLSKASNHLFNLLALIPIPRYMHSKREVNGVCENRLYHQSLDIVLEPLKKAASIGVMMADPVGQVRLCYTPCASFIVDTPEASLIAYDIESYWQVAQKARTNGVVDPFWQDWPLAEPCEFLTPEPLHHWHKMFFDHDLQWGIQAAGPHELDFRYSLLQPRVGFRKFPDGISTLKQVTGKTHRDIQRSLIPLIAGAVSSQFLVSLRALMDFRYSGKARRFNDNTSGRLQLALDEFHDHKGEIIDIGARVNSKGQPIDNWHIPKLEFMQSVVPSIAASGPVSQWSADVTEHAHITQVKEPARAGNNKDYEAQIVRHLDMHSRLRSFDLMTCMKESKVDLRVVEESSVDAEAIDFEPEDGDEGPPDDEARCTLLSSSAQLVAHLTSGSKFGGAKRRKADLFYRSLSVAQNPNALLPHRTFTDSSGCTAFHLVRDPDQKTLNLDHAAALFHLPDFVGSLRDYLDRFSEGRETFTVGGRRGGGLNSNLPFSQIKVWSKVVLQGRQYFNADLVTDPYTILALPPDEKWVYGRQDCAIINVDPSECWPRSSMNGHSVVAVKMIFTVSQPKKPARPIPGTHQFLAYCERFDVVAQEPPPPEYAHLPLFNAWNNHSPDYFTGCYVLKRARRSNGEPFGDIIPLTQFRALADLIPHFRNKADRRLSSFTSFHLKDEFFFNKYFDHEIYHTLEHTESV</sequence>
<dbReference type="EMBL" id="ML769442">
    <property type="protein sequence ID" value="KAE9401768.1"/>
    <property type="molecule type" value="Genomic_DNA"/>
</dbReference>
<dbReference type="AlphaFoldDB" id="A0A6A4HX44"/>
<name>A0A6A4HX44_9AGAR</name>